<accession>A0AAD9AD41</accession>
<protein>
    <submittedName>
        <fullName evidence="1">Uncharacterized protein</fullName>
    </submittedName>
</protein>
<evidence type="ECO:0000313" key="1">
    <source>
        <dbReference type="EMBL" id="KAK1845931.1"/>
    </source>
</evidence>
<comment type="caution">
    <text evidence="1">The sequence shown here is derived from an EMBL/GenBank/DDBJ whole genome shotgun (WGS) entry which is preliminary data.</text>
</comment>
<proteinExistence type="predicted"/>
<name>A0AAD9AD41_9PEZI</name>
<organism evidence="1 2">
    <name type="scientific">Colletotrichum chrysophilum</name>
    <dbReference type="NCBI Taxonomy" id="1836956"/>
    <lineage>
        <taxon>Eukaryota</taxon>
        <taxon>Fungi</taxon>
        <taxon>Dikarya</taxon>
        <taxon>Ascomycota</taxon>
        <taxon>Pezizomycotina</taxon>
        <taxon>Sordariomycetes</taxon>
        <taxon>Hypocreomycetidae</taxon>
        <taxon>Glomerellales</taxon>
        <taxon>Glomerellaceae</taxon>
        <taxon>Colletotrichum</taxon>
        <taxon>Colletotrichum gloeosporioides species complex</taxon>
    </lineage>
</organism>
<dbReference type="Proteomes" id="UP001243330">
    <property type="component" value="Unassembled WGS sequence"/>
</dbReference>
<dbReference type="AlphaFoldDB" id="A0AAD9AD41"/>
<sequence>MVSLLIRVINNKPPCAARASCVSFVSPGSKRSVLSEGIPSRSSLSRFPVPACAVERKRSVSQYPIGDPVHPK</sequence>
<gene>
    <name evidence="1" type="ORF">CCHR01_11423</name>
</gene>
<evidence type="ECO:0000313" key="2">
    <source>
        <dbReference type="Proteomes" id="UP001243330"/>
    </source>
</evidence>
<dbReference type="EMBL" id="JAQOWY010000254">
    <property type="protein sequence ID" value="KAK1845931.1"/>
    <property type="molecule type" value="Genomic_DNA"/>
</dbReference>
<keyword evidence="2" id="KW-1185">Reference proteome</keyword>
<reference evidence="1" key="1">
    <citation type="submission" date="2023-01" db="EMBL/GenBank/DDBJ databases">
        <title>Colletotrichum chrysophilum M932 genome sequence.</title>
        <authorList>
            <person name="Baroncelli R."/>
        </authorList>
    </citation>
    <scope>NUCLEOTIDE SEQUENCE</scope>
    <source>
        <strain evidence="1">M932</strain>
    </source>
</reference>